<dbReference type="AlphaFoldDB" id="A0A841BHI0"/>
<protein>
    <submittedName>
        <fullName evidence="2">Pimeloyl-ACP methyl ester carboxylesterase</fullName>
    </submittedName>
</protein>
<dbReference type="RefSeq" id="WP_184832857.1">
    <property type="nucleotide sequence ID" value="NZ_JACHMN010000001.1"/>
</dbReference>
<evidence type="ECO:0000313" key="2">
    <source>
        <dbReference type="EMBL" id="MBB5867744.1"/>
    </source>
</evidence>
<dbReference type="InterPro" id="IPR050266">
    <property type="entry name" value="AB_hydrolase_sf"/>
</dbReference>
<dbReference type="EMBL" id="JACHMN010000001">
    <property type="protein sequence ID" value="MBB5867744.1"/>
    <property type="molecule type" value="Genomic_DNA"/>
</dbReference>
<dbReference type="PANTHER" id="PTHR43798:SF33">
    <property type="entry name" value="HYDROLASE, PUTATIVE (AFU_ORTHOLOGUE AFUA_2G14860)-RELATED"/>
    <property type="match status" value="1"/>
</dbReference>
<dbReference type="SUPFAM" id="SSF53474">
    <property type="entry name" value="alpha/beta-Hydrolases"/>
    <property type="match status" value="1"/>
</dbReference>
<dbReference type="InterPro" id="IPR029058">
    <property type="entry name" value="AB_hydrolase_fold"/>
</dbReference>
<feature type="domain" description="AB hydrolase-1" evidence="1">
    <location>
        <begin position="40"/>
        <end position="271"/>
    </location>
</feature>
<dbReference type="InterPro" id="IPR000639">
    <property type="entry name" value="Epox_hydrolase-like"/>
</dbReference>
<sequence>MLLSETEDEQGRRVAVYEHHQGGYRYESRVVTTNTPRLAPILLIGGAFQRKEAWGRLEQQLLTHADVVAVDPPGWGRADLLPPEADIDYLAETLRRLLDDLGLDRINIAGGSHGSATAFRFAQLYPDRLHRMVLIGAMTRIPETALTQLRASLRLLSAGDMPRFAAATVGLFMNRSRQDDVADYQATERVLLRSCATATAEEVAKYIANTRRLMDQPMIPLVPAPSVPTLIATGEHDGFTSVEHCQELAEACQDSWFAAIGGSDHMVHLERGADLAELMIHFYASDAFAHLDACTLVKRVRP</sequence>
<gene>
    <name evidence="2" type="ORF">F4553_001123</name>
</gene>
<dbReference type="PANTHER" id="PTHR43798">
    <property type="entry name" value="MONOACYLGLYCEROL LIPASE"/>
    <property type="match status" value="1"/>
</dbReference>
<dbReference type="GO" id="GO:0016020">
    <property type="term" value="C:membrane"/>
    <property type="evidence" value="ECO:0007669"/>
    <property type="project" value="TreeGrafter"/>
</dbReference>
<dbReference type="GO" id="GO:0003824">
    <property type="term" value="F:catalytic activity"/>
    <property type="evidence" value="ECO:0007669"/>
    <property type="project" value="InterPro"/>
</dbReference>
<evidence type="ECO:0000313" key="3">
    <source>
        <dbReference type="Proteomes" id="UP000587527"/>
    </source>
</evidence>
<evidence type="ECO:0000259" key="1">
    <source>
        <dbReference type="Pfam" id="PF00561"/>
    </source>
</evidence>
<dbReference type="Proteomes" id="UP000587527">
    <property type="component" value="Unassembled WGS sequence"/>
</dbReference>
<dbReference type="Gene3D" id="3.40.50.1820">
    <property type="entry name" value="alpha/beta hydrolase"/>
    <property type="match status" value="1"/>
</dbReference>
<dbReference type="Pfam" id="PF00561">
    <property type="entry name" value="Abhydrolase_1"/>
    <property type="match status" value="1"/>
</dbReference>
<name>A0A841BHI0_9ACTN</name>
<dbReference type="InterPro" id="IPR000073">
    <property type="entry name" value="AB_hydrolase_1"/>
</dbReference>
<proteinExistence type="predicted"/>
<comment type="caution">
    <text evidence="2">The sequence shown here is derived from an EMBL/GenBank/DDBJ whole genome shotgun (WGS) entry which is preliminary data.</text>
</comment>
<keyword evidence="3" id="KW-1185">Reference proteome</keyword>
<accession>A0A841BHI0</accession>
<dbReference type="PRINTS" id="PR00412">
    <property type="entry name" value="EPOXHYDRLASE"/>
</dbReference>
<organism evidence="2 3">
    <name type="scientific">Allocatelliglobosispora scoriae</name>
    <dbReference type="NCBI Taxonomy" id="643052"/>
    <lineage>
        <taxon>Bacteria</taxon>
        <taxon>Bacillati</taxon>
        <taxon>Actinomycetota</taxon>
        <taxon>Actinomycetes</taxon>
        <taxon>Micromonosporales</taxon>
        <taxon>Micromonosporaceae</taxon>
        <taxon>Allocatelliglobosispora</taxon>
    </lineage>
</organism>
<reference evidence="2 3" key="1">
    <citation type="submission" date="2020-08" db="EMBL/GenBank/DDBJ databases">
        <title>Sequencing the genomes of 1000 actinobacteria strains.</title>
        <authorList>
            <person name="Klenk H.-P."/>
        </authorList>
    </citation>
    <scope>NUCLEOTIDE SEQUENCE [LARGE SCALE GENOMIC DNA]</scope>
    <source>
        <strain evidence="2 3">DSM 45362</strain>
    </source>
</reference>
<dbReference type="PRINTS" id="PR00111">
    <property type="entry name" value="ABHYDROLASE"/>
</dbReference>